<evidence type="ECO:0000256" key="1">
    <source>
        <dbReference type="SAM" id="SignalP"/>
    </source>
</evidence>
<dbReference type="InterPro" id="IPR009810">
    <property type="entry name" value="Nodulin_late_dom"/>
</dbReference>
<dbReference type="EnsemblPlants" id="AES98515">
    <property type="protein sequence ID" value="AES98515"/>
    <property type="gene ID" value="MTR_5g069500"/>
</dbReference>
<reference evidence="5" key="5">
    <citation type="journal article" date="2018" name="Nat. Plants">
        <title>Whole-genome landscape of Medicago truncatula symbiotic genes.</title>
        <authorList>
            <person name="Pecrix Y."/>
            <person name="Gamas P."/>
            <person name="Carrere S."/>
        </authorList>
    </citation>
    <scope>NUCLEOTIDE SEQUENCE</scope>
    <source>
        <tissue evidence="5">Leaves</tissue>
    </source>
</reference>
<feature type="domain" description="Late nodulin" evidence="2">
    <location>
        <begin position="1"/>
        <end position="63"/>
    </location>
</feature>
<evidence type="ECO:0000313" key="7">
    <source>
        <dbReference type="Proteomes" id="UP000002051"/>
    </source>
</evidence>
<accession>A7KHD9</accession>
<reference evidence="4 7" key="3">
    <citation type="journal article" date="2014" name="BMC Genomics">
        <title>An improved genome release (version Mt4.0) for the model legume Medicago truncatula.</title>
        <authorList>
            <person name="Tang H."/>
            <person name="Krishnakumar V."/>
            <person name="Bidwell S."/>
            <person name="Rosen B."/>
            <person name="Chan A."/>
            <person name="Zhou S."/>
            <person name="Gentzbittel L."/>
            <person name="Childs K.L."/>
            <person name="Yandell M."/>
            <person name="Gundlach H."/>
            <person name="Mayer K.F."/>
            <person name="Schwartz D.C."/>
            <person name="Town C.D."/>
        </authorList>
    </citation>
    <scope>GENOME REANNOTATION</scope>
    <source>
        <strain evidence="6 7">cv. Jemalong A17</strain>
    </source>
</reference>
<dbReference type="Pfam" id="PF07127">
    <property type="entry name" value="Nodulin_late"/>
    <property type="match status" value="1"/>
</dbReference>
<dbReference type="GO" id="GO:0046872">
    <property type="term" value="F:metal ion binding"/>
    <property type="evidence" value="ECO:0007669"/>
    <property type="project" value="InterPro"/>
</dbReference>
<reference evidence="3" key="1">
    <citation type="journal article" date="2007" name="Mol. Plant Microbe Interact.">
        <title>Genomic organization and evolutionary insights on GRP and NCR genes, two large nodule-specific gene families in Medicago truncatula.</title>
        <authorList>
            <person name="Alunni B."/>
            <person name="Kevei Z."/>
            <person name="Redondo-Nieto M."/>
            <person name="Kondorosi A."/>
            <person name="Mergaert P."/>
            <person name="Kondorosi E."/>
        </authorList>
    </citation>
    <scope>NUCLEOTIDE SEQUENCE</scope>
</reference>
<evidence type="ECO:0000313" key="3">
    <source>
        <dbReference type="EMBL" id="ABS31446.1"/>
    </source>
</evidence>
<keyword evidence="7" id="KW-1185">Reference proteome</keyword>
<reference evidence="6" key="4">
    <citation type="submission" date="2015-04" db="UniProtKB">
        <authorList>
            <consortium name="EnsemblPlants"/>
        </authorList>
    </citation>
    <scope>IDENTIFICATION</scope>
    <source>
        <strain evidence="6">cv. Jemalong A17</strain>
    </source>
</reference>
<organism evidence="3">
    <name type="scientific">Medicago truncatula</name>
    <name type="common">Barrel medic</name>
    <name type="synonym">Medicago tribuloides</name>
    <dbReference type="NCBI Taxonomy" id="3880"/>
    <lineage>
        <taxon>Eukaryota</taxon>
        <taxon>Viridiplantae</taxon>
        <taxon>Streptophyta</taxon>
        <taxon>Embryophyta</taxon>
        <taxon>Tracheophyta</taxon>
        <taxon>Spermatophyta</taxon>
        <taxon>Magnoliopsida</taxon>
        <taxon>eudicotyledons</taxon>
        <taxon>Gunneridae</taxon>
        <taxon>Pentapetalae</taxon>
        <taxon>rosids</taxon>
        <taxon>fabids</taxon>
        <taxon>Fabales</taxon>
        <taxon>Fabaceae</taxon>
        <taxon>Papilionoideae</taxon>
        <taxon>50 kb inversion clade</taxon>
        <taxon>NPAAA clade</taxon>
        <taxon>Hologalegina</taxon>
        <taxon>IRL clade</taxon>
        <taxon>Trifolieae</taxon>
        <taxon>Medicago</taxon>
    </lineage>
</organism>
<dbReference type="Proteomes" id="UP000265566">
    <property type="component" value="Chromosome 5"/>
</dbReference>
<feature type="chain" id="PRO_5014565813" evidence="1">
    <location>
        <begin position="24"/>
        <end position="85"/>
    </location>
</feature>
<dbReference type="EMBL" id="CM001221">
    <property type="protein sequence ID" value="AES98515.1"/>
    <property type="molecule type" value="Genomic_DNA"/>
</dbReference>
<dbReference type="HOGENOM" id="CLU_181053_0_3_1"/>
<dbReference type="EMBL" id="EF414360">
    <property type="protein sequence ID" value="ABS31446.1"/>
    <property type="molecule type" value="mRNA"/>
</dbReference>
<sequence length="85" mass="9957">MTIIIKFVNVLIIFLSLFHVAKNDDNKLLLSFIEEGFLCFKDSDCPYNMCPSPLKEMCYFIKCVCGVYGPIRERRLYQSHNPMIQ</sequence>
<evidence type="ECO:0000313" key="5">
    <source>
        <dbReference type="EMBL" id="RHN56426.1"/>
    </source>
</evidence>
<proteinExistence type="evidence at transcript level"/>
<name>A7KHD9_MEDTR</name>
<feature type="signal peptide" evidence="1">
    <location>
        <begin position="1"/>
        <end position="23"/>
    </location>
</feature>
<gene>
    <name evidence="4" type="ordered locus">MTR_5g069500</name>
    <name evidence="5" type="ORF">MtrunA17_Chr5g0429361</name>
</gene>
<reference evidence="4 7" key="2">
    <citation type="journal article" date="2011" name="Nature">
        <title>The Medicago genome provides insight into the evolution of rhizobial symbioses.</title>
        <authorList>
            <person name="Young N.D."/>
            <person name="Debelle F."/>
            <person name="Oldroyd G.E."/>
            <person name="Geurts R."/>
            <person name="Cannon S.B."/>
            <person name="Udvardi M.K."/>
            <person name="Benedito V.A."/>
            <person name="Mayer K.F."/>
            <person name="Gouzy J."/>
            <person name="Schoof H."/>
            <person name="Van de Peer Y."/>
            <person name="Proost S."/>
            <person name="Cook D.R."/>
            <person name="Meyers B.C."/>
            <person name="Spannagl M."/>
            <person name="Cheung F."/>
            <person name="De Mita S."/>
            <person name="Krishnakumar V."/>
            <person name="Gundlach H."/>
            <person name="Zhou S."/>
            <person name="Mudge J."/>
            <person name="Bharti A.K."/>
            <person name="Murray J.D."/>
            <person name="Naoumkina M.A."/>
            <person name="Rosen B."/>
            <person name="Silverstein K.A."/>
            <person name="Tang H."/>
            <person name="Rombauts S."/>
            <person name="Zhao P.X."/>
            <person name="Zhou P."/>
            <person name="Barbe V."/>
            <person name="Bardou P."/>
            <person name="Bechner M."/>
            <person name="Bellec A."/>
            <person name="Berger A."/>
            <person name="Berges H."/>
            <person name="Bidwell S."/>
            <person name="Bisseling T."/>
            <person name="Choisne N."/>
            <person name="Couloux A."/>
            <person name="Denny R."/>
            <person name="Deshpande S."/>
            <person name="Dai X."/>
            <person name="Doyle J.J."/>
            <person name="Dudez A.M."/>
            <person name="Farmer A.D."/>
            <person name="Fouteau S."/>
            <person name="Franken C."/>
            <person name="Gibelin C."/>
            <person name="Gish J."/>
            <person name="Goldstein S."/>
            <person name="Gonzalez A.J."/>
            <person name="Green P.J."/>
            <person name="Hallab A."/>
            <person name="Hartog M."/>
            <person name="Hua A."/>
            <person name="Humphray S.J."/>
            <person name="Jeong D.H."/>
            <person name="Jing Y."/>
            <person name="Jocker A."/>
            <person name="Kenton S.M."/>
            <person name="Kim D.J."/>
            <person name="Klee K."/>
            <person name="Lai H."/>
            <person name="Lang C."/>
            <person name="Lin S."/>
            <person name="Macmil S.L."/>
            <person name="Magdelenat G."/>
            <person name="Matthews L."/>
            <person name="McCorrison J."/>
            <person name="Monaghan E.L."/>
            <person name="Mun J.H."/>
            <person name="Najar F.Z."/>
            <person name="Nicholson C."/>
            <person name="Noirot C."/>
            <person name="O'Bleness M."/>
            <person name="Paule C.R."/>
            <person name="Poulain J."/>
            <person name="Prion F."/>
            <person name="Qin B."/>
            <person name="Qu C."/>
            <person name="Retzel E.F."/>
            <person name="Riddle C."/>
            <person name="Sallet E."/>
            <person name="Samain S."/>
            <person name="Samson N."/>
            <person name="Sanders I."/>
            <person name="Saurat O."/>
            <person name="Scarpelli C."/>
            <person name="Schiex T."/>
            <person name="Segurens B."/>
            <person name="Severin A.J."/>
            <person name="Sherrier D.J."/>
            <person name="Shi R."/>
            <person name="Sims S."/>
            <person name="Singer S.R."/>
            <person name="Sinharoy S."/>
            <person name="Sterck L."/>
            <person name="Viollet A."/>
            <person name="Wang B.B."/>
            <person name="Wang K."/>
            <person name="Wang M."/>
            <person name="Wang X."/>
            <person name="Warfsmann J."/>
            <person name="Weissenbach J."/>
            <person name="White D.D."/>
            <person name="White J.D."/>
            <person name="Wiley G.B."/>
            <person name="Wincker P."/>
            <person name="Xing Y."/>
            <person name="Yang L."/>
            <person name="Yao Z."/>
            <person name="Ying F."/>
            <person name="Zhai J."/>
            <person name="Zhou L."/>
            <person name="Zuber A."/>
            <person name="Denarie J."/>
            <person name="Dixon R.A."/>
            <person name="May G.D."/>
            <person name="Schwartz D.C."/>
            <person name="Rogers J."/>
            <person name="Quetier F."/>
            <person name="Town C.D."/>
            <person name="Roe B.A."/>
        </authorList>
    </citation>
    <scope>NUCLEOTIDE SEQUENCE [LARGE SCALE GENOMIC DNA]</scope>
    <source>
        <strain evidence="4">A17</strain>
        <strain evidence="6 7">cv. Jemalong A17</strain>
    </source>
</reference>
<evidence type="ECO:0000313" key="4">
    <source>
        <dbReference type="EMBL" id="AES98515.1"/>
    </source>
</evidence>
<dbReference type="Proteomes" id="UP000002051">
    <property type="component" value="Chromosome 5"/>
</dbReference>
<evidence type="ECO:0000259" key="2">
    <source>
        <dbReference type="Pfam" id="PF07127"/>
    </source>
</evidence>
<dbReference type="Gramene" id="rna31825">
    <property type="protein sequence ID" value="RHN56426.1"/>
    <property type="gene ID" value="gene31825"/>
</dbReference>
<evidence type="ECO:0000313" key="6">
    <source>
        <dbReference type="EnsemblPlants" id="AES98515"/>
    </source>
</evidence>
<dbReference type="AlphaFoldDB" id="A7KHD9"/>
<dbReference type="EMBL" id="PSQE01000005">
    <property type="protein sequence ID" value="RHN56426.1"/>
    <property type="molecule type" value="Genomic_DNA"/>
</dbReference>
<protein>
    <submittedName>
        <fullName evidence="4">Nodule Cysteine-Rich (NCR) secreted peptide</fullName>
    </submittedName>
    <submittedName>
        <fullName evidence="3">Nodule-specific cysteine-rich peptide 304</fullName>
    </submittedName>
    <submittedName>
        <fullName evidence="5">Putative Late nodulin</fullName>
    </submittedName>
</protein>
<keyword evidence="1" id="KW-0732">Signal</keyword>
<dbReference type="PaxDb" id="3880-AES98515"/>